<feature type="compositionally biased region" description="Polar residues" evidence="1">
    <location>
        <begin position="744"/>
        <end position="769"/>
    </location>
</feature>
<evidence type="ECO:0000313" key="3">
    <source>
        <dbReference type="EMBL" id="CAD8139091.1"/>
    </source>
</evidence>
<proteinExistence type="predicted"/>
<feature type="region of interest" description="Disordered" evidence="1">
    <location>
        <begin position="643"/>
        <end position="778"/>
    </location>
</feature>
<keyword evidence="4" id="KW-1185">Reference proteome</keyword>
<comment type="caution">
    <text evidence="3">The sequence shown here is derived from an EMBL/GenBank/DDBJ whole genome shotgun (WGS) entry which is preliminary data.</text>
</comment>
<sequence length="778" mass="91492">MGQTNSQNLQQSKMDVPKISQLQFWKQSTDIRYGEIRIFKTQDQHAVAVKDHIFQDDEQWNQFKITQEKQMGNKQSTPFLIQMMDLQHVTEKELCSQLTQAHSVYEYFDEYLERVINELSETKQYFDEIEIVAMLHCTLTALQRLNDQQKQHGDIRPLTISLTSYAQRSQFRQNHPFSVFKLTDIQEMTDMTAYRRCIAKQQGQYNLSPEQLSSLKHKVLRPNIDQNKSDVFCIGLTALQMATLSFVQDIYDLQSYTFNMEKLDDYLFFLKSQYSSDLYDIVESLLIMAPDNRPIPKQAHELLYKYRFQLEDYFRSSTIGEFIPNYSIDFREQHNGFHKQRVVDHQSHSLQNQDPNNQLYHQVENLDQRAKVALKRSQDAQIRFQKSPNKKFKAPIPNWEPTKSLKEYSSLQPITLQEILPLQNKQMNIQNDQIIIQDPPSNRQSFFKNLTNQQQYQQQNFSEHEQVIHNDDEYAYNHQEIDEQPKQSLVEQVELTNSNLKTLQQKPITNQYDNNLFQQQSLFQSINTDQKKFPQQQQQQQQQQQLQQQTYSQIQQQSYQYSNQVQSKQLQNIEQQSQARSSAYNYPQNQINESINDHQRSPYALQQRQSLALSQDKVISQQLTGQQVEQTLQNLQNRQSIRQDSFGVGSNRPQQPLVAPKSPEIEPKNIFPQLDQEKQSQQNQRSPIQPLERMDDDDQEHHYNPQLTESNDSQQAISVQSKPQSMRGTMVGSQSQLKVPPSVASRQQRPTVQKQQTTASQKNIYNLSQKKSSKIIKK</sequence>
<evidence type="ECO:0000259" key="2">
    <source>
        <dbReference type="PROSITE" id="PS50011"/>
    </source>
</evidence>
<name>A0A8S1SDB0_PAROT</name>
<feature type="compositionally biased region" description="Polar residues" evidence="1">
    <location>
        <begin position="705"/>
        <end position="737"/>
    </location>
</feature>
<dbReference type="AlphaFoldDB" id="A0A8S1SDB0"/>
<dbReference type="GO" id="GO:0005524">
    <property type="term" value="F:ATP binding"/>
    <property type="evidence" value="ECO:0007669"/>
    <property type="project" value="InterPro"/>
</dbReference>
<evidence type="ECO:0000313" key="4">
    <source>
        <dbReference type="Proteomes" id="UP000683925"/>
    </source>
</evidence>
<dbReference type="GO" id="GO:0004672">
    <property type="term" value="F:protein kinase activity"/>
    <property type="evidence" value="ECO:0007669"/>
    <property type="project" value="InterPro"/>
</dbReference>
<dbReference type="Proteomes" id="UP000683925">
    <property type="component" value="Unassembled WGS sequence"/>
</dbReference>
<dbReference type="PROSITE" id="PS50011">
    <property type="entry name" value="PROTEIN_KINASE_DOM"/>
    <property type="match status" value="1"/>
</dbReference>
<dbReference type="EMBL" id="CAJJDP010000009">
    <property type="protein sequence ID" value="CAD8139091.1"/>
    <property type="molecule type" value="Genomic_DNA"/>
</dbReference>
<feature type="domain" description="Protein kinase" evidence="2">
    <location>
        <begin position="1"/>
        <end position="303"/>
    </location>
</feature>
<dbReference type="InterPro" id="IPR000719">
    <property type="entry name" value="Prot_kinase_dom"/>
</dbReference>
<accession>A0A8S1SDB0</accession>
<protein>
    <recommendedName>
        <fullName evidence="2">Protein kinase domain-containing protein</fullName>
    </recommendedName>
</protein>
<dbReference type="OrthoDB" id="297874at2759"/>
<organism evidence="3 4">
    <name type="scientific">Paramecium octaurelia</name>
    <dbReference type="NCBI Taxonomy" id="43137"/>
    <lineage>
        <taxon>Eukaryota</taxon>
        <taxon>Sar</taxon>
        <taxon>Alveolata</taxon>
        <taxon>Ciliophora</taxon>
        <taxon>Intramacronucleata</taxon>
        <taxon>Oligohymenophorea</taxon>
        <taxon>Peniculida</taxon>
        <taxon>Parameciidae</taxon>
        <taxon>Paramecium</taxon>
    </lineage>
</organism>
<dbReference type="OMA" id="AQRSQFR"/>
<gene>
    <name evidence="3" type="ORF">POCTA_138.1.T0100221</name>
</gene>
<dbReference type="SMART" id="SM00220">
    <property type="entry name" value="S_TKc"/>
    <property type="match status" value="1"/>
</dbReference>
<evidence type="ECO:0000256" key="1">
    <source>
        <dbReference type="SAM" id="MobiDB-lite"/>
    </source>
</evidence>
<reference evidence="3" key="1">
    <citation type="submission" date="2021-01" db="EMBL/GenBank/DDBJ databases">
        <authorList>
            <consortium name="Genoscope - CEA"/>
            <person name="William W."/>
        </authorList>
    </citation>
    <scope>NUCLEOTIDE SEQUENCE</scope>
</reference>